<keyword evidence="2" id="KW-0472">Membrane</keyword>
<evidence type="ECO:0000256" key="1">
    <source>
        <dbReference type="SAM" id="MobiDB-lite"/>
    </source>
</evidence>
<dbReference type="RefSeq" id="WP_187479197.1">
    <property type="nucleotide sequence ID" value="NZ_CP060697.1"/>
</dbReference>
<feature type="transmembrane region" description="Helical" evidence="2">
    <location>
        <begin position="39"/>
        <end position="58"/>
    </location>
</feature>
<sequence>MNRLHKRPADARQANGRDRHATESGKGSLSFRTKKNGRTSMYIGIGGLILLIILLVILF</sequence>
<evidence type="ECO:0000256" key="2">
    <source>
        <dbReference type="SAM" id="Phobius"/>
    </source>
</evidence>
<keyword evidence="2" id="KW-0812">Transmembrane</keyword>
<evidence type="ECO:0000313" key="4">
    <source>
        <dbReference type="Proteomes" id="UP000515861"/>
    </source>
</evidence>
<reference evidence="3 4" key="1">
    <citation type="submission" date="2020-08" db="EMBL/GenBank/DDBJ databases">
        <title>Sphingomonas sp. sand1-3 16S ribosomal RNA gene Genome sequencing and assembly.</title>
        <authorList>
            <person name="Kang M."/>
        </authorList>
    </citation>
    <scope>NUCLEOTIDE SEQUENCE [LARGE SCALE GENOMIC DNA]</scope>
    <source>
        <strain evidence="4">sand1-3</strain>
    </source>
</reference>
<keyword evidence="4" id="KW-1185">Reference proteome</keyword>
<gene>
    <name evidence="3" type="ORF">H8M03_09445</name>
</gene>
<dbReference type="Proteomes" id="UP000515861">
    <property type="component" value="Chromosome"/>
</dbReference>
<organism evidence="3 4">
    <name type="scientific">Sphingomonas sabuli</name>
    <dbReference type="NCBI Taxonomy" id="2764186"/>
    <lineage>
        <taxon>Bacteria</taxon>
        <taxon>Pseudomonadati</taxon>
        <taxon>Pseudomonadota</taxon>
        <taxon>Alphaproteobacteria</taxon>
        <taxon>Sphingomonadales</taxon>
        <taxon>Sphingomonadaceae</taxon>
        <taxon>Sphingomonas</taxon>
    </lineage>
</organism>
<feature type="compositionally biased region" description="Basic and acidic residues" evidence="1">
    <location>
        <begin position="7"/>
        <end position="23"/>
    </location>
</feature>
<dbReference type="AlphaFoldDB" id="A0A7G9L0U3"/>
<proteinExistence type="predicted"/>
<evidence type="ECO:0000313" key="3">
    <source>
        <dbReference type="EMBL" id="QNM82242.1"/>
    </source>
</evidence>
<keyword evidence="2" id="KW-1133">Transmembrane helix</keyword>
<dbReference type="EMBL" id="CP060697">
    <property type="protein sequence ID" value="QNM82242.1"/>
    <property type="molecule type" value="Genomic_DNA"/>
</dbReference>
<protein>
    <submittedName>
        <fullName evidence="3">Uncharacterized protein</fullName>
    </submittedName>
</protein>
<feature type="region of interest" description="Disordered" evidence="1">
    <location>
        <begin position="1"/>
        <end position="33"/>
    </location>
</feature>
<accession>A0A7G9L0U3</accession>
<dbReference type="KEGG" id="ssau:H8M03_09445"/>
<name>A0A7G9L0U3_9SPHN</name>